<accession>A0A6A6NPV9</accession>
<dbReference type="Pfam" id="PF22437">
    <property type="entry name" value="DBF4_BRCT"/>
    <property type="match status" value="1"/>
</dbReference>
<dbReference type="InterPro" id="IPR036420">
    <property type="entry name" value="BRCT_dom_sf"/>
</dbReference>
<protein>
    <submittedName>
        <fullName evidence="7">Dfp1/Him1, central region-domain-containing protein</fullName>
    </submittedName>
</protein>
<dbReference type="Pfam" id="PF07535">
    <property type="entry name" value="zf-DBF"/>
    <property type="match status" value="1"/>
</dbReference>
<evidence type="ECO:0000256" key="2">
    <source>
        <dbReference type="ARBA" id="ARBA00022771"/>
    </source>
</evidence>
<keyword evidence="3" id="KW-0862">Zinc</keyword>
<dbReference type="SMART" id="SM00586">
    <property type="entry name" value="ZnF_DBF"/>
    <property type="match status" value="1"/>
</dbReference>
<keyword evidence="2 4" id="KW-0863">Zinc-finger</keyword>
<organism evidence="7 8">
    <name type="scientific">Lineolata rhizophorae</name>
    <dbReference type="NCBI Taxonomy" id="578093"/>
    <lineage>
        <taxon>Eukaryota</taxon>
        <taxon>Fungi</taxon>
        <taxon>Dikarya</taxon>
        <taxon>Ascomycota</taxon>
        <taxon>Pezizomycotina</taxon>
        <taxon>Dothideomycetes</taxon>
        <taxon>Dothideomycetes incertae sedis</taxon>
        <taxon>Lineolatales</taxon>
        <taxon>Lineolataceae</taxon>
        <taxon>Lineolata</taxon>
    </lineage>
</organism>
<evidence type="ECO:0000259" key="6">
    <source>
        <dbReference type="PROSITE" id="PS51265"/>
    </source>
</evidence>
<dbReference type="PANTHER" id="PTHR15375:SF26">
    <property type="entry name" value="PROTEIN CHIFFON"/>
    <property type="match status" value="1"/>
</dbReference>
<dbReference type="CDD" id="cd00027">
    <property type="entry name" value="BRCT"/>
    <property type="match status" value="1"/>
</dbReference>
<dbReference type="GO" id="GO:0043539">
    <property type="term" value="F:protein serine/threonine kinase activator activity"/>
    <property type="evidence" value="ECO:0007669"/>
    <property type="project" value="TreeGrafter"/>
</dbReference>
<feature type="compositionally biased region" description="Basic and acidic residues" evidence="5">
    <location>
        <begin position="242"/>
        <end position="251"/>
    </location>
</feature>
<name>A0A6A6NPV9_9PEZI</name>
<dbReference type="InterPro" id="IPR038545">
    <property type="entry name" value="Znf_DBF_sf"/>
</dbReference>
<dbReference type="PROSITE" id="PS51265">
    <property type="entry name" value="ZF_DBF4"/>
    <property type="match status" value="1"/>
</dbReference>
<dbReference type="InterPro" id="IPR055116">
    <property type="entry name" value="DBF4_BRCT"/>
</dbReference>
<feature type="compositionally biased region" description="Basic and acidic residues" evidence="5">
    <location>
        <begin position="578"/>
        <end position="594"/>
    </location>
</feature>
<dbReference type="GO" id="GO:0003676">
    <property type="term" value="F:nucleic acid binding"/>
    <property type="evidence" value="ECO:0007669"/>
    <property type="project" value="InterPro"/>
</dbReference>
<proteinExistence type="predicted"/>
<dbReference type="Pfam" id="PF08630">
    <property type="entry name" value="Dfp1_Him1_M"/>
    <property type="match status" value="1"/>
</dbReference>
<dbReference type="InterPro" id="IPR013939">
    <property type="entry name" value="Regulatory_Dfp1/Him1"/>
</dbReference>
<keyword evidence="8" id="KW-1185">Reference proteome</keyword>
<dbReference type="GO" id="GO:0031431">
    <property type="term" value="C:Dbf4-dependent protein kinase complex"/>
    <property type="evidence" value="ECO:0007669"/>
    <property type="project" value="TreeGrafter"/>
</dbReference>
<feature type="region of interest" description="Disordered" evidence="5">
    <location>
        <begin position="393"/>
        <end position="412"/>
    </location>
</feature>
<sequence length="659" mass="73449">MASRRVPLGNIPNGANSPVRPASIASSKRQRPNASNAGDSRELPFGPPPPSKKQTLEIEEVDARRIGLGRRSAQPPSTTHRRAEAKETKPPPQKNDRAQKDLGHNAESIRQWQRHYRRVFPSYVFYFEAMSEEARVKVSRQIHILGAREEKFFSKTVTHVVTTRSIPSEQACQQPTAENNAAFHTINPLLLDRNSDTHSTGAPKSKLALEGALHKKNHSAISGLVSLVKDKLSLKADTPNSPHHDGEDRRHQASNGDILIKARQMGMKIWALEKLQRMMTTMFENYSDQPAHNTRSNATNLTQGKNKDADLLQMLRNEKLHGPADRDRTVTTDDMATFRGYYVYISDMDEKTRPVMIREYPVVASREEGKWPQFRHSGQGRCPFVEDLTSVKKPEKEKTTAPRAMRAEQSTRKTRAATALEGTRGCDYVQNKHVLGESYSAIQPAPAANRGAHDAESAKPLELPRPVLSKRAASAETPHLFGSAQATLRGLPRYAGGEPIASGVQPSNVTSAIRSQMVSSTAPGPVQRAGSSKEVHQLKRKVLERNNASGASMPSSYMNDLRAAVNDKPSASRGTKRKAQDLEQIHEMPREDNYNSKPPKKAAPKDPKPGYCENCREKFNDFDEHVVSRKHRKFATTAENWTELDHLLGQLGRPRITNF</sequence>
<feature type="region of interest" description="Disordered" evidence="5">
    <location>
        <begin position="235"/>
        <end position="254"/>
    </location>
</feature>
<dbReference type="GO" id="GO:1901987">
    <property type="term" value="P:regulation of cell cycle phase transition"/>
    <property type="evidence" value="ECO:0007669"/>
    <property type="project" value="TreeGrafter"/>
</dbReference>
<dbReference type="AlphaFoldDB" id="A0A6A6NPV9"/>
<feature type="compositionally biased region" description="Basic and acidic residues" evidence="5">
    <location>
        <begin position="81"/>
        <end position="101"/>
    </location>
</feature>
<dbReference type="InterPro" id="IPR051590">
    <property type="entry name" value="Replication_Regulatory_Kinase"/>
</dbReference>
<dbReference type="InterPro" id="IPR006572">
    <property type="entry name" value="Znf_DBF"/>
</dbReference>
<evidence type="ECO:0000313" key="7">
    <source>
        <dbReference type="EMBL" id="KAF2453761.1"/>
    </source>
</evidence>
<evidence type="ECO:0000256" key="5">
    <source>
        <dbReference type="SAM" id="MobiDB-lite"/>
    </source>
</evidence>
<dbReference type="GO" id="GO:0010571">
    <property type="term" value="P:positive regulation of nuclear cell cycle DNA replication"/>
    <property type="evidence" value="ECO:0007669"/>
    <property type="project" value="TreeGrafter"/>
</dbReference>
<dbReference type="PANTHER" id="PTHR15375">
    <property type="entry name" value="ACTIVATOR OF S-PHASE KINASE-RELATED"/>
    <property type="match status" value="1"/>
</dbReference>
<dbReference type="FunFam" id="6.10.250.3410:FF:000001">
    <property type="entry name" value="Protein DBF4 homolog A"/>
    <property type="match status" value="1"/>
</dbReference>
<gene>
    <name evidence="7" type="ORF">BDY21DRAFT_387907</name>
</gene>
<feature type="region of interest" description="Disordered" evidence="5">
    <location>
        <begin position="1"/>
        <end position="101"/>
    </location>
</feature>
<dbReference type="Gene3D" id="6.10.250.3410">
    <property type="entry name" value="DBF zinc finger"/>
    <property type="match status" value="1"/>
</dbReference>
<evidence type="ECO:0000313" key="8">
    <source>
        <dbReference type="Proteomes" id="UP000799766"/>
    </source>
</evidence>
<feature type="domain" description="DBF4-type" evidence="6">
    <location>
        <begin position="605"/>
        <end position="654"/>
    </location>
</feature>
<dbReference type="OrthoDB" id="21380at2759"/>
<feature type="region of interest" description="Disordered" evidence="5">
    <location>
        <begin position="566"/>
        <end position="610"/>
    </location>
</feature>
<dbReference type="SUPFAM" id="SSF52113">
    <property type="entry name" value="BRCT domain"/>
    <property type="match status" value="1"/>
</dbReference>
<evidence type="ECO:0000256" key="4">
    <source>
        <dbReference type="PROSITE-ProRule" id="PRU00600"/>
    </source>
</evidence>
<dbReference type="GO" id="GO:0008270">
    <property type="term" value="F:zinc ion binding"/>
    <property type="evidence" value="ECO:0007669"/>
    <property type="project" value="UniProtKB-KW"/>
</dbReference>
<dbReference type="Proteomes" id="UP000799766">
    <property type="component" value="Unassembled WGS sequence"/>
</dbReference>
<feature type="compositionally biased region" description="Basic and acidic residues" evidence="5">
    <location>
        <begin position="393"/>
        <end position="411"/>
    </location>
</feature>
<dbReference type="Gene3D" id="3.40.50.10190">
    <property type="entry name" value="BRCT domain"/>
    <property type="match status" value="2"/>
</dbReference>
<dbReference type="EMBL" id="MU001695">
    <property type="protein sequence ID" value="KAF2453761.1"/>
    <property type="molecule type" value="Genomic_DNA"/>
</dbReference>
<evidence type="ECO:0000256" key="3">
    <source>
        <dbReference type="ARBA" id="ARBA00022833"/>
    </source>
</evidence>
<feature type="compositionally biased region" description="Polar residues" evidence="5">
    <location>
        <begin position="24"/>
        <end position="38"/>
    </location>
</feature>
<keyword evidence="1" id="KW-0479">Metal-binding</keyword>
<reference evidence="7" key="1">
    <citation type="journal article" date="2020" name="Stud. Mycol.">
        <title>101 Dothideomycetes genomes: a test case for predicting lifestyles and emergence of pathogens.</title>
        <authorList>
            <person name="Haridas S."/>
            <person name="Albert R."/>
            <person name="Binder M."/>
            <person name="Bloem J."/>
            <person name="Labutti K."/>
            <person name="Salamov A."/>
            <person name="Andreopoulos B."/>
            <person name="Baker S."/>
            <person name="Barry K."/>
            <person name="Bills G."/>
            <person name="Bluhm B."/>
            <person name="Cannon C."/>
            <person name="Castanera R."/>
            <person name="Culley D."/>
            <person name="Daum C."/>
            <person name="Ezra D."/>
            <person name="Gonzalez J."/>
            <person name="Henrissat B."/>
            <person name="Kuo A."/>
            <person name="Liang C."/>
            <person name="Lipzen A."/>
            <person name="Lutzoni F."/>
            <person name="Magnuson J."/>
            <person name="Mondo S."/>
            <person name="Nolan M."/>
            <person name="Ohm R."/>
            <person name="Pangilinan J."/>
            <person name="Park H.-J."/>
            <person name="Ramirez L."/>
            <person name="Alfaro M."/>
            <person name="Sun H."/>
            <person name="Tritt A."/>
            <person name="Yoshinaga Y."/>
            <person name="Zwiers L.-H."/>
            <person name="Turgeon B."/>
            <person name="Goodwin S."/>
            <person name="Spatafora J."/>
            <person name="Crous P."/>
            <person name="Grigoriev I."/>
        </authorList>
    </citation>
    <scope>NUCLEOTIDE SEQUENCE</scope>
    <source>
        <strain evidence="7">ATCC 16933</strain>
    </source>
</reference>
<evidence type="ECO:0000256" key="1">
    <source>
        <dbReference type="ARBA" id="ARBA00022723"/>
    </source>
</evidence>